<dbReference type="Gene3D" id="3.10.450.50">
    <property type="match status" value="1"/>
</dbReference>
<dbReference type="STRING" id="204669.Acid345_1192"/>
<feature type="chain" id="PRO_5004191216" description="DUF4440 domain-containing protein" evidence="1">
    <location>
        <begin position="18"/>
        <end position="242"/>
    </location>
</feature>
<dbReference type="RefSeq" id="WP_011521997.1">
    <property type="nucleotide sequence ID" value="NC_008009.1"/>
</dbReference>
<reference evidence="4 5" key="1">
    <citation type="journal article" date="2009" name="Appl. Environ. Microbiol.">
        <title>Three genomes from the phylum Acidobacteria provide insight into the lifestyles of these microorganisms in soils.</title>
        <authorList>
            <person name="Ward N.L."/>
            <person name="Challacombe J.F."/>
            <person name="Janssen P.H."/>
            <person name="Henrissat B."/>
            <person name="Coutinho P.M."/>
            <person name="Wu M."/>
            <person name="Xie G."/>
            <person name="Haft D.H."/>
            <person name="Sait M."/>
            <person name="Badger J."/>
            <person name="Barabote R.D."/>
            <person name="Bradley B."/>
            <person name="Brettin T.S."/>
            <person name="Brinkac L.M."/>
            <person name="Bruce D."/>
            <person name="Creasy T."/>
            <person name="Daugherty S.C."/>
            <person name="Davidsen T.M."/>
            <person name="DeBoy R.T."/>
            <person name="Detter J.C."/>
            <person name="Dodson R.J."/>
            <person name="Durkin A.S."/>
            <person name="Ganapathy A."/>
            <person name="Gwinn-Giglio M."/>
            <person name="Han C.S."/>
            <person name="Khouri H."/>
            <person name="Kiss H."/>
            <person name="Kothari S.P."/>
            <person name="Madupu R."/>
            <person name="Nelson K.E."/>
            <person name="Nelson W.C."/>
            <person name="Paulsen I."/>
            <person name="Penn K."/>
            <person name="Ren Q."/>
            <person name="Rosovitz M.J."/>
            <person name="Selengut J.D."/>
            <person name="Shrivastava S."/>
            <person name="Sullivan S.A."/>
            <person name="Tapia R."/>
            <person name="Thompson L.S."/>
            <person name="Watkins K.L."/>
            <person name="Yang Q."/>
            <person name="Yu C."/>
            <person name="Zafar N."/>
            <person name="Zhou L."/>
            <person name="Kuske C.R."/>
        </authorList>
    </citation>
    <scope>NUCLEOTIDE SEQUENCE [LARGE SCALE GENOMIC DNA]</scope>
    <source>
        <strain evidence="4 5">Ellin345</strain>
    </source>
</reference>
<feature type="domain" description="Peptidase S12 Pab87-related C-terminal" evidence="2">
    <location>
        <begin position="147"/>
        <end position="225"/>
    </location>
</feature>
<proteinExistence type="predicted"/>
<keyword evidence="5" id="KW-1185">Reference proteome</keyword>
<dbReference type="Pfam" id="PF11954">
    <property type="entry name" value="DUF3471"/>
    <property type="match status" value="1"/>
</dbReference>
<dbReference type="AlphaFoldDB" id="Q1ISF5"/>
<evidence type="ECO:0000256" key="1">
    <source>
        <dbReference type="SAM" id="SignalP"/>
    </source>
</evidence>
<dbReference type="EnsemblBacteria" id="ABF40195">
    <property type="protein sequence ID" value="ABF40195"/>
    <property type="gene ID" value="Acid345_1192"/>
</dbReference>
<dbReference type="InterPro" id="IPR021860">
    <property type="entry name" value="Peptidase_S12_Pab87-rel_C"/>
</dbReference>
<keyword evidence="1" id="KW-0732">Signal</keyword>
<evidence type="ECO:0000259" key="2">
    <source>
        <dbReference type="Pfam" id="PF11954"/>
    </source>
</evidence>
<dbReference type="EMBL" id="CP000360">
    <property type="protein sequence ID" value="ABF40195.1"/>
    <property type="molecule type" value="Genomic_DNA"/>
</dbReference>
<organism evidence="4 5">
    <name type="scientific">Koribacter versatilis (strain Ellin345)</name>
    <dbReference type="NCBI Taxonomy" id="204669"/>
    <lineage>
        <taxon>Bacteria</taxon>
        <taxon>Pseudomonadati</taxon>
        <taxon>Acidobacteriota</taxon>
        <taxon>Terriglobia</taxon>
        <taxon>Terriglobales</taxon>
        <taxon>Candidatus Korobacteraceae</taxon>
        <taxon>Candidatus Korobacter</taxon>
    </lineage>
</organism>
<evidence type="ECO:0000313" key="5">
    <source>
        <dbReference type="Proteomes" id="UP000002432"/>
    </source>
</evidence>
<protein>
    <recommendedName>
        <fullName evidence="6">DUF4440 domain-containing protein</fullName>
    </recommendedName>
</protein>
<dbReference type="Proteomes" id="UP000002432">
    <property type="component" value="Chromosome"/>
</dbReference>
<evidence type="ECO:0000313" key="4">
    <source>
        <dbReference type="EMBL" id="ABF40195.1"/>
    </source>
</evidence>
<dbReference type="Pfam" id="PF14534">
    <property type="entry name" value="DUF4440"/>
    <property type="match status" value="1"/>
</dbReference>
<feature type="domain" description="DUF4440" evidence="3">
    <location>
        <begin position="30"/>
        <end position="135"/>
    </location>
</feature>
<gene>
    <name evidence="4" type="ordered locus">Acid345_1192</name>
</gene>
<feature type="signal peptide" evidence="1">
    <location>
        <begin position="1"/>
        <end position="17"/>
    </location>
</feature>
<dbReference type="HOGENOM" id="CLU_100172_0_0_0"/>
<dbReference type="InterPro" id="IPR032710">
    <property type="entry name" value="NTF2-like_dom_sf"/>
</dbReference>
<dbReference type="SUPFAM" id="SSF54427">
    <property type="entry name" value="NTF2-like"/>
    <property type="match status" value="1"/>
</dbReference>
<dbReference type="KEGG" id="aba:Acid345_1192"/>
<dbReference type="PROSITE" id="PS51257">
    <property type="entry name" value="PROKAR_LIPOPROTEIN"/>
    <property type="match status" value="1"/>
</dbReference>
<name>Q1ISF5_KORVE</name>
<evidence type="ECO:0000259" key="3">
    <source>
        <dbReference type="Pfam" id="PF14534"/>
    </source>
</evidence>
<dbReference type="InterPro" id="IPR027843">
    <property type="entry name" value="DUF4440"/>
</dbReference>
<accession>Q1ISF5</accession>
<sequence length="242" mass="27205">MKLVALIAALALTTACAKSPAPITQQEVVQRSQELFDAVAVGNKDPWQKYFADDVLYFDEKGRAMDKTALVADVEPLPKGYSGEIKLVNSKFHLEGNTAINSYDMNETETIFGQEMHARYHETDTWMYRNSQWQIVAGQVLRYYEDPAPGAVDEKKLKDYVGTYELAAGDRATVAVEAGRLTLKRGSRPAVELIPEGCDIFFRKGVEGRRVFHFTKGKVDSMIDRRNNEDVVWKKVSDKTAS</sequence>
<evidence type="ECO:0008006" key="6">
    <source>
        <dbReference type="Google" id="ProtNLM"/>
    </source>
</evidence>